<dbReference type="SUPFAM" id="SSF57667">
    <property type="entry name" value="beta-beta-alpha zinc fingers"/>
    <property type="match status" value="1"/>
</dbReference>
<dbReference type="OrthoDB" id="9987665at2759"/>
<evidence type="ECO:0000259" key="11">
    <source>
        <dbReference type="PROSITE" id="PS50808"/>
    </source>
</evidence>
<dbReference type="GeneTree" id="ENSGT00940000161131"/>
<evidence type="ECO:0000256" key="5">
    <source>
        <dbReference type="ARBA" id="ARBA00023015"/>
    </source>
</evidence>
<dbReference type="SUPFAM" id="SSF140996">
    <property type="entry name" value="Hermes dimerisation domain"/>
    <property type="match status" value="1"/>
</dbReference>
<comment type="subcellular location">
    <subcellularLocation>
        <location evidence="1">Nucleus</location>
    </subcellularLocation>
</comment>
<dbReference type="PANTHER" id="PTHR46481">
    <property type="entry name" value="ZINC FINGER BED DOMAIN-CONTAINING PROTEIN 4"/>
    <property type="match status" value="1"/>
</dbReference>
<dbReference type="Pfam" id="PF02892">
    <property type="entry name" value="zf-BED"/>
    <property type="match status" value="1"/>
</dbReference>
<evidence type="ECO:0000313" key="13">
    <source>
        <dbReference type="Proteomes" id="UP000694569"/>
    </source>
</evidence>
<dbReference type="Gene3D" id="1.10.10.1070">
    <property type="entry name" value="Zinc finger, BED domain-containing"/>
    <property type="match status" value="1"/>
</dbReference>
<dbReference type="GO" id="GO:0046983">
    <property type="term" value="F:protein dimerization activity"/>
    <property type="evidence" value="ECO:0007669"/>
    <property type="project" value="InterPro"/>
</dbReference>
<feature type="compositionally biased region" description="Basic and acidic residues" evidence="10">
    <location>
        <begin position="617"/>
        <end position="628"/>
    </location>
</feature>
<dbReference type="AlphaFoldDB" id="A0A8C5PPA5"/>
<dbReference type="Ensembl" id="ENSLLET00000026659.1">
    <property type="protein sequence ID" value="ENSLLEP00000025676.1"/>
    <property type="gene ID" value="ENSLLEG00000016246.1"/>
</dbReference>
<evidence type="ECO:0000256" key="10">
    <source>
        <dbReference type="SAM" id="MobiDB-lite"/>
    </source>
</evidence>
<evidence type="ECO:0000256" key="3">
    <source>
        <dbReference type="ARBA" id="ARBA00022771"/>
    </source>
</evidence>
<feature type="domain" description="BED-type" evidence="11">
    <location>
        <begin position="19"/>
        <end position="74"/>
    </location>
</feature>
<dbReference type="GO" id="GO:0008270">
    <property type="term" value="F:zinc ion binding"/>
    <property type="evidence" value="ECO:0007669"/>
    <property type="project" value="UniProtKB-KW"/>
</dbReference>
<dbReference type="GO" id="GO:0003677">
    <property type="term" value="F:DNA binding"/>
    <property type="evidence" value="ECO:0007669"/>
    <property type="project" value="UniProtKB-KW"/>
</dbReference>
<name>A0A8C5PPA5_9ANUR</name>
<keyword evidence="6" id="KW-0238">DNA-binding</keyword>
<keyword evidence="13" id="KW-1185">Reference proteome</keyword>
<proteinExistence type="predicted"/>
<keyword evidence="8" id="KW-0539">Nucleus</keyword>
<dbReference type="InterPro" id="IPR052035">
    <property type="entry name" value="ZnF_BED_domain_contain"/>
</dbReference>
<dbReference type="Pfam" id="PF05699">
    <property type="entry name" value="Dimer_Tnp_hAT"/>
    <property type="match status" value="1"/>
</dbReference>
<reference evidence="12" key="1">
    <citation type="submission" date="2025-08" db="UniProtKB">
        <authorList>
            <consortium name="Ensembl"/>
        </authorList>
    </citation>
    <scope>IDENTIFICATION</scope>
</reference>
<dbReference type="SUPFAM" id="SSF53098">
    <property type="entry name" value="Ribonuclease H-like"/>
    <property type="match status" value="1"/>
</dbReference>
<dbReference type="PANTHER" id="PTHR46481:SF9">
    <property type="entry name" value="ZINC FINGER BED DOMAIN-CONTAINING PROTEIN 1-LIKE"/>
    <property type="match status" value="1"/>
</dbReference>
<evidence type="ECO:0000256" key="7">
    <source>
        <dbReference type="ARBA" id="ARBA00023163"/>
    </source>
</evidence>
<accession>A0A8C5PPA5</accession>
<dbReference type="InterPro" id="IPR036236">
    <property type="entry name" value="Znf_C2H2_sf"/>
</dbReference>
<dbReference type="PROSITE" id="PS50808">
    <property type="entry name" value="ZF_BED"/>
    <property type="match status" value="1"/>
</dbReference>
<evidence type="ECO:0000256" key="8">
    <source>
        <dbReference type="ARBA" id="ARBA00023242"/>
    </source>
</evidence>
<dbReference type="InterPro" id="IPR012337">
    <property type="entry name" value="RNaseH-like_sf"/>
</dbReference>
<dbReference type="SMART" id="SM00614">
    <property type="entry name" value="ZnF_BED"/>
    <property type="match status" value="1"/>
</dbReference>
<evidence type="ECO:0000256" key="4">
    <source>
        <dbReference type="ARBA" id="ARBA00022833"/>
    </source>
</evidence>
<evidence type="ECO:0000256" key="1">
    <source>
        <dbReference type="ARBA" id="ARBA00004123"/>
    </source>
</evidence>
<sequence>IQNKFLSGQNTNELVPKRNSTSVIWEYFGFGREDGSQSKVICKTCEMIIPTKRSNTTNLFQHLKHHHKNLHDQCMSTKSIETNKSTQNKSKQKPEQIEQVSIVQAFASSIPYEKGSKRHKEITDAVTYHICKDMMPAHIVSKDGFRRLIQTLDKRYQLPSRTHFTRFAIPEMYEKCKAGVEYELKQVKYYATTTDMWSSRTMEPYMSLTVHYINDNFEMKSRCLQTAFFPEDHTGENISEGLKEALASWGLCEEHQVSITTDNGTNIVKAHLFILVNVSSCQIQLFMLVHANGLCKKLVGHFSHSWKKKKMLAEAQEELQLPQHALINSCPTRWGSMQQMIDRVLEQQRALSQVLSADRKTRHLVPQWQDTDVLESVSKALGPLQEFTDALSSENYISVSYVKPVLHLLNTKILAVEDEDTDLTKTIKSKILIYINKHYEDKTTQELLDTATFLDPRFKTSYTDEDKLPNIKARLIYVNWMKLISLDKHSFIWLFNLFFLFCMSKDTSESVSNPSMPAALRLEEAIASELNSYLLSPSIDSEEDPLKWWRLHQINFPRMSRVAQKYLCIPATSSPSERVFSTGGNVVTCHRSCLKPEMVDIDIDLARLLREALEAHTSAEDKGPRDLGYRNQEASL</sequence>
<keyword evidence="3 9" id="KW-0863">Zinc-finger</keyword>
<organism evidence="12 13">
    <name type="scientific">Leptobrachium leishanense</name>
    <name type="common">Leishan spiny toad</name>
    <dbReference type="NCBI Taxonomy" id="445787"/>
    <lineage>
        <taxon>Eukaryota</taxon>
        <taxon>Metazoa</taxon>
        <taxon>Chordata</taxon>
        <taxon>Craniata</taxon>
        <taxon>Vertebrata</taxon>
        <taxon>Euteleostomi</taxon>
        <taxon>Amphibia</taxon>
        <taxon>Batrachia</taxon>
        <taxon>Anura</taxon>
        <taxon>Pelobatoidea</taxon>
        <taxon>Megophryidae</taxon>
        <taxon>Leptobrachium</taxon>
    </lineage>
</organism>
<dbReference type="Proteomes" id="UP000694569">
    <property type="component" value="Unplaced"/>
</dbReference>
<evidence type="ECO:0000256" key="6">
    <source>
        <dbReference type="ARBA" id="ARBA00023125"/>
    </source>
</evidence>
<reference evidence="12" key="2">
    <citation type="submission" date="2025-09" db="UniProtKB">
        <authorList>
            <consortium name="Ensembl"/>
        </authorList>
    </citation>
    <scope>IDENTIFICATION</scope>
</reference>
<protein>
    <recommendedName>
        <fullName evidence="11">BED-type domain-containing protein</fullName>
    </recommendedName>
</protein>
<dbReference type="InterPro" id="IPR008906">
    <property type="entry name" value="HATC_C_dom"/>
</dbReference>
<keyword evidence="7" id="KW-0804">Transcription</keyword>
<keyword evidence="2" id="KW-0479">Metal-binding</keyword>
<feature type="region of interest" description="Disordered" evidence="10">
    <location>
        <begin position="617"/>
        <end position="636"/>
    </location>
</feature>
<evidence type="ECO:0000256" key="2">
    <source>
        <dbReference type="ARBA" id="ARBA00022723"/>
    </source>
</evidence>
<evidence type="ECO:0000256" key="9">
    <source>
        <dbReference type="PROSITE-ProRule" id="PRU00027"/>
    </source>
</evidence>
<keyword evidence="4" id="KW-0862">Zinc</keyword>
<dbReference type="InterPro" id="IPR003656">
    <property type="entry name" value="Znf_BED"/>
</dbReference>
<keyword evidence="5" id="KW-0805">Transcription regulation</keyword>
<dbReference type="GO" id="GO:0005634">
    <property type="term" value="C:nucleus"/>
    <property type="evidence" value="ECO:0007669"/>
    <property type="project" value="UniProtKB-SubCell"/>
</dbReference>
<evidence type="ECO:0000313" key="12">
    <source>
        <dbReference type="Ensembl" id="ENSLLEP00000025676.1"/>
    </source>
</evidence>